<dbReference type="RefSeq" id="WP_338250860.1">
    <property type="nucleotide sequence ID" value="NZ_BSRI01000001.1"/>
</dbReference>
<reference evidence="2 3" key="1">
    <citation type="submission" date="2023-02" db="EMBL/GenBank/DDBJ databases">
        <title>Dictyobacter halimunensis sp. nov., a new member of the class Ktedonobacteria from forest soil in a geothermal area.</title>
        <authorList>
            <person name="Rachmania M.K."/>
            <person name="Ningsih F."/>
            <person name="Sakai Y."/>
            <person name="Yabe S."/>
            <person name="Yokota A."/>
            <person name="Sjamsuridzal W."/>
        </authorList>
    </citation>
    <scope>NUCLEOTIDE SEQUENCE [LARGE SCALE GENOMIC DNA]</scope>
    <source>
        <strain evidence="2 3">S3.2.2.5</strain>
    </source>
</reference>
<sequence length="106" mass="12417">MENWFKRFFRHPTHSTHNKNAIDKTNSTQGLACREVVELVSDYLEGVLVSELRAQLEQHLEECPGCMQYLEQVRLTISMLRNLALEPVFPATKAELVQVFRQWKQD</sequence>
<accession>A0ABQ6FU62</accession>
<dbReference type="Gene3D" id="1.10.10.1320">
    <property type="entry name" value="Anti-sigma factor, zinc-finger domain"/>
    <property type="match status" value="1"/>
</dbReference>
<keyword evidence="3" id="KW-1185">Reference proteome</keyword>
<comment type="caution">
    <text evidence="2">The sequence shown here is derived from an EMBL/GenBank/DDBJ whole genome shotgun (WGS) entry which is preliminary data.</text>
</comment>
<name>A0ABQ6FU62_9CHLR</name>
<evidence type="ECO:0000313" key="2">
    <source>
        <dbReference type="EMBL" id="GLV56006.1"/>
    </source>
</evidence>
<dbReference type="InterPro" id="IPR041916">
    <property type="entry name" value="Anti_sigma_zinc_sf"/>
</dbReference>
<feature type="domain" description="Putative zinc-finger" evidence="1">
    <location>
        <begin position="33"/>
        <end position="66"/>
    </location>
</feature>
<dbReference type="Proteomes" id="UP001344906">
    <property type="component" value="Unassembled WGS sequence"/>
</dbReference>
<dbReference type="InterPro" id="IPR027383">
    <property type="entry name" value="Znf_put"/>
</dbReference>
<gene>
    <name evidence="2" type="ORF">KDH_28500</name>
</gene>
<organism evidence="2 3">
    <name type="scientific">Dictyobacter halimunensis</name>
    <dbReference type="NCBI Taxonomy" id="3026934"/>
    <lineage>
        <taxon>Bacteria</taxon>
        <taxon>Bacillati</taxon>
        <taxon>Chloroflexota</taxon>
        <taxon>Ktedonobacteria</taxon>
        <taxon>Ktedonobacterales</taxon>
        <taxon>Dictyobacteraceae</taxon>
        <taxon>Dictyobacter</taxon>
    </lineage>
</organism>
<dbReference type="Pfam" id="PF13490">
    <property type="entry name" value="zf-HC2"/>
    <property type="match status" value="1"/>
</dbReference>
<evidence type="ECO:0000259" key="1">
    <source>
        <dbReference type="Pfam" id="PF13490"/>
    </source>
</evidence>
<protein>
    <recommendedName>
        <fullName evidence="1">Putative zinc-finger domain-containing protein</fullName>
    </recommendedName>
</protein>
<dbReference type="EMBL" id="BSRI01000001">
    <property type="protein sequence ID" value="GLV56006.1"/>
    <property type="molecule type" value="Genomic_DNA"/>
</dbReference>
<evidence type="ECO:0000313" key="3">
    <source>
        <dbReference type="Proteomes" id="UP001344906"/>
    </source>
</evidence>
<proteinExistence type="predicted"/>